<evidence type="ECO:0000256" key="4">
    <source>
        <dbReference type="ARBA" id="ARBA00023175"/>
    </source>
</evidence>
<feature type="compositionally biased region" description="Basic and acidic residues" evidence="7">
    <location>
        <begin position="519"/>
        <end position="532"/>
    </location>
</feature>
<gene>
    <name evidence="11" type="ORF">C9374_006808</name>
</gene>
<feature type="compositionally biased region" description="Low complexity" evidence="7">
    <location>
        <begin position="346"/>
        <end position="379"/>
    </location>
</feature>
<dbReference type="InterPro" id="IPR036961">
    <property type="entry name" value="Kinesin_motor_dom_sf"/>
</dbReference>
<feature type="compositionally biased region" description="Low complexity" evidence="7">
    <location>
        <begin position="533"/>
        <end position="555"/>
    </location>
</feature>
<organism evidence="11 12">
    <name type="scientific">Naegleria lovaniensis</name>
    <name type="common">Amoeba</name>
    <dbReference type="NCBI Taxonomy" id="51637"/>
    <lineage>
        <taxon>Eukaryota</taxon>
        <taxon>Discoba</taxon>
        <taxon>Heterolobosea</taxon>
        <taxon>Tetramitia</taxon>
        <taxon>Eutetramitia</taxon>
        <taxon>Vahlkampfiidae</taxon>
        <taxon>Naegleria</taxon>
    </lineage>
</organism>
<dbReference type="SMART" id="SM00242">
    <property type="entry name" value="MYSc"/>
    <property type="match status" value="1"/>
</dbReference>
<keyword evidence="3 6" id="KW-0518">Myosin</keyword>
<feature type="compositionally biased region" description="Polar residues" evidence="7">
    <location>
        <begin position="333"/>
        <end position="345"/>
    </location>
</feature>
<dbReference type="PROSITE" id="PS51456">
    <property type="entry name" value="MYOSIN_MOTOR"/>
    <property type="match status" value="1"/>
</dbReference>
<dbReference type="SUPFAM" id="SSF51045">
    <property type="entry name" value="WW domain"/>
    <property type="match status" value="1"/>
</dbReference>
<evidence type="ECO:0000256" key="7">
    <source>
        <dbReference type="SAM" id="MobiDB-lite"/>
    </source>
</evidence>
<protein>
    <submittedName>
        <fullName evidence="11">Uncharacterized protein</fullName>
    </submittedName>
</protein>
<feature type="domain" description="TH1" evidence="10">
    <location>
        <begin position="2010"/>
        <end position="2193"/>
    </location>
</feature>
<dbReference type="CDD" id="cd00201">
    <property type="entry name" value="WW"/>
    <property type="match status" value="1"/>
</dbReference>
<dbReference type="PROSITE" id="PS50020">
    <property type="entry name" value="WW_DOMAIN_2"/>
    <property type="match status" value="1"/>
</dbReference>
<dbReference type="Gene3D" id="1.20.5.4820">
    <property type="match status" value="1"/>
</dbReference>
<name>A0AA88KRI9_NAELO</name>
<feature type="compositionally biased region" description="Polar residues" evidence="7">
    <location>
        <begin position="587"/>
        <end position="606"/>
    </location>
</feature>
<dbReference type="GeneID" id="68099262"/>
<feature type="region of interest" description="Disordered" evidence="7">
    <location>
        <begin position="831"/>
        <end position="857"/>
    </location>
</feature>
<feature type="compositionally biased region" description="Polar residues" evidence="7">
    <location>
        <begin position="435"/>
        <end position="450"/>
    </location>
</feature>
<dbReference type="PANTHER" id="PTHR13140:SF861">
    <property type="entry name" value="LEUCINE ZIPPER HOMEOBOX-ASSOCIATED DOMAIN-CONTAINING PROTEIN"/>
    <property type="match status" value="1"/>
</dbReference>
<evidence type="ECO:0000313" key="12">
    <source>
        <dbReference type="Proteomes" id="UP000816034"/>
    </source>
</evidence>
<dbReference type="InterPro" id="IPR001202">
    <property type="entry name" value="WW_dom"/>
</dbReference>
<feature type="compositionally biased region" description="Basic and acidic residues" evidence="7">
    <location>
        <begin position="114"/>
        <end position="128"/>
    </location>
</feature>
<keyword evidence="1 6" id="KW-0547">Nucleotide-binding</keyword>
<feature type="compositionally biased region" description="Basic and acidic residues" evidence="7">
    <location>
        <begin position="642"/>
        <end position="662"/>
    </location>
</feature>
<dbReference type="InterPro" id="IPR001609">
    <property type="entry name" value="Myosin_head_motor_dom-like"/>
</dbReference>
<feature type="compositionally biased region" description="Low complexity" evidence="7">
    <location>
        <begin position="568"/>
        <end position="579"/>
    </location>
</feature>
<dbReference type="InterPro" id="IPR024792">
    <property type="entry name" value="RhoGDI_dom_sf"/>
</dbReference>
<dbReference type="Gene3D" id="2.70.50.30">
    <property type="entry name" value="Coagulation Factor XIII, subunit A, domain 1"/>
    <property type="match status" value="1"/>
</dbReference>
<dbReference type="Pfam" id="PF00063">
    <property type="entry name" value="Myosin_head"/>
    <property type="match status" value="2"/>
</dbReference>
<proteinExistence type="inferred from homology"/>
<dbReference type="PROSITE" id="PS50096">
    <property type="entry name" value="IQ"/>
    <property type="match status" value="1"/>
</dbReference>
<dbReference type="Gene3D" id="2.30.29.30">
    <property type="entry name" value="Pleckstrin-homology domain (PH domain)/Phosphotyrosine-binding domain (PTB)"/>
    <property type="match status" value="1"/>
</dbReference>
<dbReference type="Gene3D" id="2.20.70.10">
    <property type="match status" value="1"/>
</dbReference>
<comment type="similarity">
    <text evidence="6">Belongs to the TRAFAC class myosin-kinesin ATPase superfamily. Myosin family.</text>
</comment>
<dbReference type="Proteomes" id="UP000816034">
    <property type="component" value="Unassembled WGS sequence"/>
</dbReference>
<dbReference type="InterPro" id="IPR027417">
    <property type="entry name" value="P-loop_NTPase"/>
</dbReference>
<evidence type="ECO:0000313" key="11">
    <source>
        <dbReference type="EMBL" id="KAG2393277.1"/>
    </source>
</evidence>
<feature type="compositionally biased region" description="Polar residues" evidence="7">
    <location>
        <begin position="264"/>
        <end position="297"/>
    </location>
</feature>
<dbReference type="Gene3D" id="1.20.58.530">
    <property type="match status" value="1"/>
</dbReference>
<feature type="binding site" evidence="6">
    <location>
        <begin position="883"/>
        <end position="890"/>
    </location>
    <ligand>
        <name>ATP</name>
        <dbReference type="ChEBI" id="CHEBI:30616"/>
    </ligand>
</feature>
<dbReference type="PROSITE" id="PS01159">
    <property type="entry name" value="WW_DOMAIN_1"/>
    <property type="match status" value="1"/>
</dbReference>
<dbReference type="PRINTS" id="PR00193">
    <property type="entry name" value="MYOSINHEAVY"/>
</dbReference>
<feature type="compositionally biased region" description="Polar residues" evidence="7">
    <location>
        <begin position="691"/>
        <end position="703"/>
    </location>
</feature>
<feature type="domain" description="TH1" evidence="10">
    <location>
        <begin position="1779"/>
        <end position="1963"/>
    </location>
</feature>
<evidence type="ECO:0000256" key="2">
    <source>
        <dbReference type="ARBA" id="ARBA00022840"/>
    </source>
</evidence>
<feature type="compositionally biased region" description="Low complexity" evidence="7">
    <location>
        <begin position="420"/>
        <end position="434"/>
    </location>
</feature>
<dbReference type="Gene3D" id="1.10.10.820">
    <property type="match status" value="1"/>
</dbReference>
<feature type="domain" description="WW" evidence="8">
    <location>
        <begin position="483"/>
        <end position="517"/>
    </location>
</feature>
<dbReference type="EMBL" id="PYSW02000002">
    <property type="protein sequence ID" value="KAG2393277.1"/>
    <property type="molecule type" value="Genomic_DNA"/>
</dbReference>
<feature type="compositionally biased region" description="Low complexity" evidence="7">
    <location>
        <begin position="457"/>
        <end position="472"/>
    </location>
</feature>
<dbReference type="Pfam" id="PF06017">
    <property type="entry name" value="Myosin_TH1"/>
    <property type="match status" value="4"/>
</dbReference>
<comment type="caution">
    <text evidence="11">The sequence shown here is derived from an EMBL/GenBank/DDBJ whole genome shotgun (WGS) entry which is preliminary data.</text>
</comment>
<dbReference type="GO" id="GO:0003774">
    <property type="term" value="F:cytoskeletal motor activity"/>
    <property type="evidence" value="ECO:0007669"/>
    <property type="project" value="UniProtKB-UniRule"/>
</dbReference>
<keyword evidence="12" id="KW-1185">Reference proteome</keyword>
<keyword evidence="4 6" id="KW-0505">Motor protein</keyword>
<evidence type="ECO:0000256" key="3">
    <source>
        <dbReference type="ARBA" id="ARBA00023123"/>
    </source>
</evidence>
<feature type="region of interest" description="Disordered" evidence="7">
    <location>
        <begin position="505"/>
        <end position="710"/>
    </location>
</feature>
<dbReference type="Gene3D" id="1.20.120.720">
    <property type="entry name" value="Myosin VI head, motor domain, U50 subdomain"/>
    <property type="match status" value="1"/>
</dbReference>
<dbReference type="GO" id="GO:0005524">
    <property type="term" value="F:ATP binding"/>
    <property type="evidence" value="ECO:0007669"/>
    <property type="project" value="UniProtKB-UniRule"/>
</dbReference>
<feature type="compositionally biased region" description="Low complexity" evidence="7">
    <location>
        <begin position="164"/>
        <end position="193"/>
    </location>
</feature>
<dbReference type="SUPFAM" id="SSF52540">
    <property type="entry name" value="P-loop containing nucleoside triphosphate hydrolases"/>
    <property type="match status" value="1"/>
</dbReference>
<feature type="compositionally biased region" description="Low complexity" evidence="7">
    <location>
        <begin position="90"/>
        <end position="110"/>
    </location>
</feature>
<dbReference type="PROSITE" id="PS51757">
    <property type="entry name" value="TH1"/>
    <property type="match status" value="4"/>
</dbReference>
<dbReference type="InterPro" id="IPR010926">
    <property type="entry name" value="Myosin_TH1"/>
</dbReference>
<evidence type="ECO:0000256" key="5">
    <source>
        <dbReference type="ARBA" id="ARBA00023203"/>
    </source>
</evidence>
<feature type="domain" description="TH1" evidence="10">
    <location>
        <begin position="1561"/>
        <end position="1767"/>
    </location>
</feature>
<keyword evidence="2 6" id="KW-0067">ATP-binding</keyword>
<dbReference type="Pfam" id="PF00397">
    <property type="entry name" value="WW"/>
    <property type="match status" value="1"/>
</dbReference>
<dbReference type="SMART" id="SM00456">
    <property type="entry name" value="WW"/>
    <property type="match status" value="1"/>
</dbReference>
<feature type="domain" description="Myosin motor" evidence="9">
    <location>
        <begin position="742"/>
        <end position="1552"/>
    </location>
</feature>
<feature type="compositionally biased region" description="Low complexity" evidence="7">
    <location>
        <begin position="51"/>
        <end position="76"/>
    </location>
</feature>
<feature type="compositionally biased region" description="Low complexity" evidence="7">
    <location>
        <begin position="130"/>
        <end position="142"/>
    </location>
</feature>
<dbReference type="RefSeq" id="XP_044555171.1">
    <property type="nucleotide sequence ID" value="XM_044696709.1"/>
</dbReference>
<dbReference type="PANTHER" id="PTHR13140">
    <property type="entry name" value="MYOSIN"/>
    <property type="match status" value="1"/>
</dbReference>
<evidence type="ECO:0000256" key="1">
    <source>
        <dbReference type="ARBA" id="ARBA00022741"/>
    </source>
</evidence>
<keyword evidence="5 6" id="KW-0009">Actin-binding</keyword>
<sequence>MSDQNNSQPQDVSATSFANRKALFQQLQSTIASSNNMTNSGSKLGASANKTSVGASSTLSTSTSNTTPTTSSTTKTNPVLIQRGIDQQQSSSPKNSNSPNSSTTGSSPPTTVVPRREAPKLPPPRKDSNVSSSTSTTAAAVAGSEKGNSMVPPALPQARKGSMNSSSSSSSTLSNTTTTATTTTASSSSSSSLKQVQNIPEVKVTDQDEKSVVLNQPYSSKSTTSSSSSFPQHNDEEDEDRIEVREHTSDTDLNSGSSDEEDSNTLADTKRSSNSTTQARKGSVSKQPTTSVGSESSKPLGVVKSGNASSSSSSSSAMSSTTTTSQPPQMNTVSALKNSNLWNQKTTSQVPPVTSSKPSKPSSSSTTAASTTFTDSYSSKLQKEVSATSSLNKKDDDPTANLPQVTGKTTWKKPLAKKATTTSSESLTTSNATTPVTPENVTSQPTTSSKPPVPTLSSKPIQKPSPPIGIKQASDETSGDPEQGIEEGWKAYFDAGRNAFYYHHEATGKTTWKKPLATQDKRSPRGTSDHDSSSSVSPSTTTSNTNTTSTSHVTPMVPPKPPVPGRKNSSTSPNTTTNSVVEPPSVPNNKPSRSVSPKTNEQGVNNQQQTVQPPPLPSLGVKPTIQRSQQQPPSVPNNKPKIVLDSRNDTHSEHSGDEDKKATVIRTETVLQPQLMPSPPSDVDQPRNRKSFSSAGSGASYNRYQPAPSDYQQDFRVRRLEDRKMCDDLTLLLMDTNKGRKKSVDSSTTSGELTDIDLTNILSNRYYQNEIYTCVGPVILSLNPYKSVKGLYSNETKALFHSHIPYELAPHIYSLAEDTYRTLLEHATTSKNNAPVLGTRNGSKKRPPPPPVDQQQQTEESFIINDFSISEGIGVGQAIIISGESGSGKTEAAKIIMEYLAAVSISGLETQRIKDSILQSNPLLEAFGNAKTLRNNNSSRFGKFTNLYFNFKGQLQGAEIFTLLLEKARVVKRRYGERNFHIFYQLLSDEYVRKQLGLGFPEEYHYLNNNLITVNAIDDAVEFENTKKAMDLVQMSIAEQMAVFKVVAAILQLGNIKFSSIEDPEERKRRGIAAGVRACDVANEIALKTTANTLQVDAEVLRKSLITRTIRMAGNPNPIEQTQSVEQAEFNRDTLAKNIYERLFFWLVKRVNRSLRVPDYDDFVNKTNSETYFNIGILDIFGFEIYSSSIGTGKAGSENDESPNDKLKNGFEQLCINFVNEKIQSGVQKSIKKEQEEIKKEIYGDDYKPSTSMTPLGEAQQRNTKFDSESAIQLIAGKPLSVFSLLDEESLFPNGNDVNYVQKMKTNLKHPYFRIPRLAEPVEFELEHFAAAVRYNTSDGWVDKNRDTLFEDLLFAMQTSKDHLIIALFPKGEQPNDVLSKGKSSSAGSKLQQTTAEKFLKDVGKLMHQLNSCSLKHHHIRCIIPNYERRADDFQTDVVNHQVKYLGILDTVLSRKGDVGSTVGYNIKIPYDVFLERYKLLCPDTFPYWETFITNKYGKVSEFTTEHKKEAVQHILSQEIIGMSNPEDYFLGKNNVLLQSAVQLFQLDEMVRNQKHEMAKKIQNAFRKYRQRRADKLDEMMKKAMQSVDSKQEKKATEEPEEVIMRQDGFRTNNFGESKKRVLITGSDKRNIYLLDSTSAELEQLRKIPIRDISKIYISPYSDNYMIFKMKDSEDGGDELLDLDNKWEFLEEFNKLIEATSSKFKGEHVPKVEVTKEMNILNNKPDERGVKKFTVRFVPSAYNLKKTVSTEAFLDEHQNRIMVVHTFTQADIYNQRKLRRKLSLFGKHDQNRDYLRMNFSELMGQLKKDYGDSKVLFSGVVSKYNKRFKKQDRILMVTDKAVYNIDPSGGYLVNRRIPITQVTCATVSPYSDNFFVIDHPDQDVLSESAKKTEILESIYDSYQEACSQLLPIKVVTQHQINLAKKGTKDVDLEWILEPENQEQFIVTTLVPVPNGAEIHVVSESDADSDKAHNDLAVRQSMSRKSVRAGKMAKPGDMDEVELSDVFGGMKIRRKDSLLVWFQGDYLNLKENPKFCELVRKHDPEWNGQILFSNLMTKVNKRFRTQPRKIVVTPNYIYTVDDEKLTINRVTPIKDITGVSVSTMRDAFFVIHCPTDHDLFASCKKKTELISVVCDAYKDKYGMELPVNVEDKFIYKPSTDVKGVKTIEFKHDPTVKVPVLTPTKLGCLILVNNSDPEKVKQNMPNAKAQKPATTSALKLYEGADERGIQDKVDSIYSGRKGRNRRTLLREYMGDYLRLDGTQRMKKIFDRNGDKELLFSGQVLKYNKNFKKQHRLLVVTDKNVYNIDEQEFKIKRKIALDEITGVSVSPFDDNVFVLHCPTSGDYLLEDEKKTEIIAALQTAKAKHLKQQLKINVDDQFNFAPNLSTTMPVTFISDDHAKETWAENRTNALVVHVKRQEPGVVLEAAYIYVNDESKPIEVKSTPILIKLKKRWTYKLQIRFYVNEFLSGCEFHEKLDTVSSRVEYVSKVVDLEPKEERYVITLPERKVIWSLLSKTRVKCKLVDSTGKVLLAVRFVYDIN</sequence>
<feature type="region of interest" description="Disordered" evidence="7">
    <location>
        <begin position="33"/>
        <end position="490"/>
    </location>
</feature>
<feature type="compositionally biased region" description="Low complexity" evidence="7">
    <location>
        <begin position="219"/>
        <end position="229"/>
    </location>
</feature>
<dbReference type="FunFam" id="1.10.10.820:FF:000001">
    <property type="entry name" value="Myosin heavy chain"/>
    <property type="match status" value="1"/>
</dbReference>
<feature type="compositionally biased region" description="Polar residues" evidence="7">
    <location>
        <begin position="33"/>
        <end position="42"/>
    </location>
</feature>
<evidence type="ECO:0000259" key="9">
    <source>
        <dbReference type="PROSITE" id="PS51456"/>
    </source>
</evidence>
<feature type="compositionally biased region" description="Low complexity" evidence="7">
    <location>
        <begin position="307"/>
        <end position="332"/>
    </location>
</feature>
<dbReference type="CDD" id="cd00124">
    <property type="entry name" value="MYSc"/>
    <property type="match status" value="1"/>
</dbReference>
<evidence type="ECO:0000256" key="6">
    <source>
        <dbReference type="PROSITE-ProRule" id="PRU00782"/>
    </source>
</evidence>
<reference evidence="11 12" key="1">
    <citation type="journal article" date="2018" name="BMC Genomics">
        <title>The genome of Naegleria lovaniensis, the basis for a comparative approach to unravel pathogenicity factors of the human pathogenic amoeba N. fowleri.</title>
        <authorList>
            <person name="Liechti N."/>
            <person name="Schurch N."/>
            <person name="Bruggmann R."/>
            <person name="Wittwer M."/>
        </authorList>
    </citation>
    <scope>NUCLEOTIDE SEQUENCE [LARGE SCALE GENOMIC DNA]</scope>
    <source>
        <strain evidence="11 12">ATCC 30569</strain>
    </source>
</reference>
<accession>A0AA88KRI9</accession>
<dbReference type="InterPro" id="IPR036020">
    <property type="entry name" value="WW_dom_sf"/>
</dbReference>
<dbReference type="Gene3D" id="3.40.850.10">
    <property type="entry name" value="Kinesin motor domain"/>
    <property type="match status" value="2"/>
</dbReference>
<dbReference type="GO" id="GO:0003779">
    <property type="term" value="F:actin binding"/>
    <property type="evidence" value="ECO:0007669"/>
    <property type="project" value="UniProtKB-KW"/>
</dbReference>
<feature type="domain" description="TH1" evidence="10">
    <location>
        <begin position="2239"/>
        <end position="2416"/>
    </location>
</feature>
<evidence type="ECO:0000259" key="10">
    <source>
        <dbReference type="PROSITE" id="PS51757"/>
    </source>
</evidence>
<evidence type="ECO:0000259" key="8">
    <source>
        <dbReference type="PROSITE" id="PS50020"/>
    </source>
</evidence>
<comment type="caution">
    <text evidence="6">Lacks conserved residue(s) required for the propagation of feature annotation.</text>
</comment>
<dbReference type="GO" id="GO:0016459">
    <property type="term" value="C:myosin complex"/>
    <property type="evidence" value="ECO:0007669"/>
    <property type="project" value="UniProtKB-KW"/>
</dbReference>
<dbReference type="InterPro" id="IPR011993">
    <property type="entry name" value="PH-like_dom_sf"/>
</dbReference>